<name>U5EQ78_9DIPT</name>
<dbReference type="InterPro" id="IPR004827">
    <property type="entry name" value="bZIP"/>
</dbReference>
<feature type="non-terminal residue" evidence="9">
    <location>
        <position position="1"/>
    </location>
</feature>
<keyword evidence="1" id="KW-0832">Ubl conjugation</keyword>
<sequence length="310" mass="35727">PILITVPKFVTINSNFNTQIIKPKTQSSTLKIQATVPKISPAFVDECVDDSLDDSLDEMVRGKKRRLDHLTWEEKIQRKKLKNRVAAQTSRDRKKAKMEDMERIIADQSTEIINLEAKCDTLKTEKDQIFEKYLNLESRFNELQKRLEIQEQLQQEQQQQQQNIKIKTENMKAENSATNLFDSVSHQLLGSAASLIFPQQQEQRSETQSKQFVCDNNNSSSQNGEKVQALMKIIAICLLYKTYSKISMCPSLKNLLKVYSPMSQQTWKLMLDAAMKEMPKMKAPQSECLNQWWGPQQNSWNPAKIPTAIA</sequence>
<keyword evidence="3" id="KW-0238">DNA-binding</keyword>
<keyword evidence="7" id="KW-0175">Coiled coil</keyword>
<feature type="domain" description="BZIP" evidence="8">
    <location>
        <begin position="73"/>
        <end position="136"/>
    </location>
</feature>
<evidence type="ECO:0000256" key="5">
    <source>
        <dbReference type="ARBA" id="ARBA00023242"/>
    </source>
</evidence>
<dbReference type="GO" id="GO:0000981">
    <property type="term" value="F:DNA-binding transcription factor activity, RNA polymerase II-specific"/>
    <property type="evidence" value="ECO:0007669"/>
    <property type="project" value="TreeGrafter"/>
</dbReference>
<dbReference type="CDD" id="cd14691">
    <property type="entry name" value="bZIP_XBP1"/>
    <property type="match status" value="1"/>
</dbReference>
<organism evidence="9">
    <name type="scientific">Corethrella appendiculata</name>
    <dbReference type="NCBI Taxonomy" id="1370023"/>
    <lineage>
        <taxon>Eukaryota</taxon>
        <taxon>Metazoa</taxon>
        <taxon>Ecdysozoa</taxon>
        <taxon>Arthropoda</taxon>
        <taxon>Hexapoda</taxon>
        <taxon>Insecta</taxon>
        <taxon>Pterygota</taxon>
        <taxon>Neoptera</taxon>
        <taxon>Endopterygota</taxon>
        <taxon>Diptera</taxon>
        <taxon>Nematocera</taxon>
        <taxon>Culicoidea</taxon>
        <taxon>Chaoboridae</taxon>
        <taxon>Corethrella</taxon>
    </lineage>
</organism>
<evidence type="ECO:0000259" key="8">
    <source>
        <dbReference type="PROSITE" id="PS50217"/>
    </source>
</evidence>
<evidence type="ECO:0000256" key="3">
    <source>
        <dbReference type="ARBA" id="ARBA00023125"/>
    </source>
</evidence>
<proteinExistence type="evidence at transcript level"/>
<evidence type="ECO:0000256" key="6">
    <source>
        <dbReference type="ARBA" id="ARBA00040165"/>
    </source>
</evidence>
<evidence type="ECO:0000256" key="2">
    <source>
        <dbReference type="ARBA" id="ARBA00023015"/>
    </source>
</evidence>
<keyword evidence="4" id="KW-0804">Transcription</keyword>
<dbReference type="Gene3D" id="1.20.5.170">
    <property type="match status" value="1"/>
</dbReference>
<feature type="coiled-coil region" evidence="7">
    <location>
        <begin position="91"/>
        <end position="170"/>
    </location>
</feature>
<dbReference type="PANTHER" id="PTHR46542:SF1">
    <property type="entry name" value="X-BOX BINDING PROTEIN 1"/>
    <property type="match status" value="1"/>
</dbReference>
<protein>
    <recommendedName>
        <fullName evidence="6">X-box-binding protein 1</fullName>
    </recommendedName>
</protein>
<evidence type="ECO:0000256" key="1">
    <source>
        <dbReference type="ARBA" id="ARBA00022843"/>
    </source>
</evidence>
<dbReference type="PANTHER" id="PTHR46542">
    <property type="entry name" value="X-BOX BINDING PROTEIN 1"/>
    <property type="match status" value="1"/>
</dbReference>
<dbReference type="Pfam" id="PF07716">
    <property type="entry name" value="bZIP_2"/>
    <property type="match status" value="1"/>
</dbReference>
<dbReference type="EMBL" id="GANO01004374">
    <property type="protein sequence ID" value="JAB55497.1"/>
    <property type="molecule type" value="mRNA"/>
</dbReference>
<dbReference type="PROSITE" id="PS00036">
    <property type="entry name" value="BZIP_BASIC"/>
    <property type="match status" value="1"/>
</dbReference>
<reference evidence="9" key="1">
    <citation type="journal article" date="2014" name="Insect Biochem. Mol. Biol.">
        <title>An insight into the sialome of the frog biting fly, Corethrella appendiculata.</title>
        <authorList>
            <person name="Ribeiro J.M.C."/>
            <person name="Chagas A.C."/>
            <person name="Pham V.M."/>
            <person name="Lounibos L.P."/>
            <person name="Calvo E."/>
        </authorList>
    </citation>
    <scope>NUCLEOTIDE SEQUENCE</scope>
    <source>
        <tissue evidence="9">Salivary glands</tissue>
    </source>
</reference>
<dbReference type="AlphaFoldDB" id="U5EQ78"/>
<keyword evidence="2" id="KW-0805">Transcription regulation</keyword>
<dbReference type="SMART" id="SM00338">
    <property type="entry name" value="BRLZ"/>
    <property type="match status" value="1"/>
</dbReference>
<dbReference type="InterPro" id="IPR052470">
    <property type="entry name" value="ER_Stress-Reg_TF"/>
</dbReference>
<dbReference type="GO" id="GO:0000977">
    <property type="term" value="F:RNA polymerase II transcription regulatory region sequence-specific DNA binding"/>
    <property type="evidence" value="ECO:0007669"/>
    <property type="project" value="TreeGrafter"/>
</dbReference>
<dbReference type="SUPFAM" id="SSF57959">
    <property type="entry name" value="Leucine zipper domain"/>
    <property type="match status" value="1"/>
</dbReference>
<accession>U5EQ78</accession>
<dbReference type="GO" id="GO:0005634">
    <property type="term" value="C:nucleus"/>
    <property type="evidence" value="ECO:0007669"/>
    <property type="project" value="UniProtKB-ARBA"/>
</dbReference>
<dbReference type="PROSITE" id="PS50217">
    <property type="entry name" value="BZIP"/>
    <property type="match status" value="1"/>
</dbReference>
<dbReference type="InterPro" id="IPR046347">
    <property type="entry name" value="bZIP_sf"/>
</dbReference>
<keyword evidence="5" id="KW-0539">Nucleus</keyword>
<evidence type="ECO:0000256" key="4">
    <source>
        <dbReference type="ARBA" id="ARBA00023163"/>
    </source>
</evidence>
<evidence type="ECO:0000256" key="7">
    <source>
        <dbReference type="SAM" id="Coils"/>
    </source>
</evidence>
<evidence type="ECO:0000313" key="9">
    <source>
        <dbReference type="EMBL" id="JAB55497.1"/>
    </source>
</evidence>